<dbReference type="EMBL" id="HBUF01241177">
    <property type="protein sequence ID" value="CAG6677023.1"/>
    <property type="molecule type" value="Transcribed_RNA"/>
</dbReference>
<dbReference type="EMBL" id="HBUF01241176">
    <property type="protein sequence ID" value="CAG6677021.1"/>
    <property type="molecule type" value="Transcribed_RNA"/>
</dbReference>
<name>A0A8D8WY95_9HEMI</name>
<dbReference type="EMBL" id="HBUF01241178">
    <property type="protein sequence ID" value="CAG6677025.1"/>
    <property type="molecule type" value="Transcribed_RNA"/>
</dbReference>
<evidence type="ECO:0000313" key="1">
    <source>
        <dbReference type="EMBL" id="CAG6677023.1"/>
    </source>
</evidence>
<organism evidence="1">
    <name type="scientific">Cacopsylla melanoneura</name>
    <dbReference type="NCBI Taxonomy" id="428564"/>
    <lineage>
        <taxon>Eukaryota</taxon>
        <taxon>Metazoa</taxon>
        <taxon>Ecdysozoa</taxon>
        <taxon>Arthropoda</taxon>
        <taxon>Hexapoda</taxon>
        <taxon>Insecta</taxon>
        <taxon>Pterygota</taxon>
        <taxon>Neoptera</taxon>
        <taxon>Paraneoptera</taxon>
        <taxon>Hemiptera</taxon>
        <taxon>Sternorrhyncha</taxon>
        <taxon>Psylloidea</taxon>
        <taxon>Psyllidae</taxon>
        <taxon>Psyllinae</taxon>
        <taxon>Cacopsylla</taxon>
    </lineage>
</organism>
<proteinExistence type="predicted"/>
<sequence>MGLRGLLIVITLRCRHICCLWTTSSLSRVLQFLGLSLDTILGWSASSSLCWRFSIVSNFLGSRSGFLDFLYFSLGWSPTSSSLGSLFFGCWCCLAFRSNLRHSVSMW</sequence>
<accession>A0A8D8WY95</accession>
<reference evidence="1" key="1">
    <citation type="submission" date="2021-05" db="EMBL/GenBank/DDBJ databases">
        <authorList>
            <person name="Alioto T."/>
            <person name="Alioto T."/>
            <person name="Gomez Garrido J."/>
        </authorList>
    </citation>
    <scope>NUCLEOTIDE SEQUENCE</scope>
</reference>
<protein>
    <submittedName>
        <fullName evidence="1">Uncharacterized protein</fullName>
    </submittedName>
</protein>
<dbReference type="EMBL" id="HBUF01241180">
    <property type="protein sequence ID" value="CAG6677029.1"/>
    <property type="molecule type" value="Transcribed_RNA"/>
</dbReference>
<dbReference type="AlphaFoldDB" id="A0A8D8WY95"/>